<dbReference type="Proteomes" id="UP000006898">
    <property type="component" value="Chromosome"/>
</dbReference>
<accession>D5MFL2</accession>
<evidence type="ECO:0000313" key="1">
    <source>
        <dbReference type="EMBL" id="CBE68543.1"/>
    </source>
</evidence>
<organism evidence="1 2">
    <name type="scientific">Methylomirabilis oxygeniifera</name>
    <dbReference type="NCBI Taxonomy" id="671143"/>
    <lineage>
        <taxon>Bacteria</taxon>
        <taxon>Candidatus Methylomirabilota</taxon>
        <taxon>Candidatus Methylomirabilia</taxon>
        <taxon>Candidatus Methylomirabilales</taxon>
        <taxon>Candidatus Methylomirabilaceae</taxon>
        <taxon>Candidatus Methylomirabilis</taxon>
    </lineage>
</organism>
<reference evidence="1 2" key="1">
    <citation type="journal article" date="2010" name="Nature">
        <title>Nitrite-driven anaerobic methane oxidation by oxygenic bacteria.</title>
        <authorList>
            <person name="Ettwig K.F."/>
            <person name="Butler M.K."/>
            <person name="Le Paslier D."/>
            <person name="Pelletier E."/>
            <person name="Mangenot S."/>
            <person name="Kuypers M.M.M."/>
            <person name="Schreiber F."/>
            <person name="Dutilh B.E."/>
            <person name="Zedelius J."/>
            <person name="de Beer D."/>
            <person name="Gloerich J."/>
            <person name="Wessels H.J.C.T."/>
            <person name="van Allen T."/>
            <person name="Luesken F."/>
            <person name="Wu M."/>
            <person name="van de Pas-Schoonen K.T."/>
            <person name="Op den Camp H.J.M."/>
            <person name="Janssen-Megens E.M."/>
            <person name="Francoijs K-J."/>
            <person name="Stunnenberg H."/>
            <person name="Weissenbach J."/>
            <person name="Jetten M.S.M."/>
            <person name="Strous M."/>
        </authorList>
    </citation>
    <scope>NUCLEOTIDE SEQUENCE [LARGE SCALE GENOMIC DNA]</scope>
</reference>
<dbReference type="EMBL" id="FP565575">
    <property type="protein sequence ID" value="CBE68543.1"/>
    <property type="molecule type" value="Genomic_DNA"/>
</dbReference>
<dbReference type="AlphaFoldDB" id="D5MFL2"/>
<dbReference type="HOGENOM" id="CLU_3408972_0_0_0"/>
<gene>
    <name evidence="1" type="ORF">DAMO_1483</name>
</gene>
<proteinExistence type="predicted"/>
<dbReference type="KEGG" id="mox:DAMO_1483"/>
<sequence>MAAYLILDIEVTDPVGFELSNRGQTPVVC</sequence>
<protein>
    <submittedName>
        <fullName evidence="1">Uncharacterized protein</fullName>
    </submittedName>
</protein>
<dbReference type="STRING" id="671143.DAMO_1483"/>
<evidence type="ECO:0000313" key="2">
    <source>
        <dbReference type="Proteomes" id="UP000006898"/>
    </source>
</evidence>
<name>D5MFL2_METO1</name>